<name>A0AC34Q6C8_9BILA</name>
<accession>A0AC34Q6C8</accession>
<reference evidence="2" key="1">
    <citation type="submission" date="2022-11" db="UniProtKB">
        <authorList>
            <consortium name="WormBaseParasite"/>
        </authorList>
    </citation>
    <scope>IDENTIFICATION</scope>
</reference>
<evidence type="ECO:0000313" key="2">
    <source>
        <dbReference type="WBParaSite" id="JU765_v2.g13387.t1"/>
    </source>
</evidence>
<dbReference type="Proteomes" id="UP000887576">
    <property type="component" value="Unplaced"/>
</dbReference>
<protein>
    <submittedName>
        <fullName evidence="2">HEAT repeat-containing protein 5B</fullName>
    </submittedName>
</protein>
<sequence length="2208" mass="243554">MSVMEQSNSLLLNEEALKQCPDQSKPVFIYEWLRYLDRILPVTQKADIKNCQQKLVQQLMERITTGPGSPTRQLLARCLAQVFTIADAYDLFQTINLCNDALKGKDDSVANLPVKLTALAVLGSMYESLGRMADIKNCQQKLVQQLMERITTGPGSPTRQLLARCLAQVFTIADAYDLFQTINLCNDALKGKDDSVANLPVKLTALAVLGSMYESLGRMVGRSYEEGFNLMVKWLKSAESSTRTEILLTISKMISGLGNAAFSVHKDLYKQLTKSYLTDRVMPVRAAAAQCLLDLVTESGSPVFSHGLDAISTQCLKALEGATYEVRLIIAKVYAKMAASTLENPKQPVQQNQIPKLSTIEFLEKCLAEDFLFGRIGGFLKSSSSVATAGGHKEIRVGIAYAYVEVINELGTSWLERNLNVFIKHIVKLAEKCGPLAYTNNPTQIAEVVYMRRCLSFIFRQTLGQMLSEPLQLNACKILGDLSEYTGKYDIIEVEEAFIVDVEAHRSAQAAIVSLLEISALVRQIGTAVTPLFMEATGIMEPINICLQHPVLGTRLAAAWCLRCVTYSVPPQRTVLIERYIKRLTNEANGKGSPETVHGTALALAALVAANGKGSPETVHGTALALAALVAGATDCELGIPFGKSKQLFTIAEDMIKTAAQTCKLALEKIKSGWLLISAVITMGTPFIRHNLNRLLLLWKYSFPRSLDEAKTEKQRGDSFTWECTLESRAGALASMANFMTHCSDLVDDDILPKIIQPIEMSLTTIDLVDDDVLPKIIQPIEMSLTTMSFVGDLVLSHGIKLRQPIYTFRIRLYSLLSKLKLKYVEHVFPAMLRELVADFSLSDNPQSSTCSSIISKLCSSTDTVFLSGWVRNTTQSELEEELYLSHLPNDKTFENDPLVLINSSVVDGYNWPEPLPVNVSSIDASILMFGRIYPLASPKQKLQLTNHFLNIFKASKNAVRQQSIHLNVLSAVLCAMKSMGELRNARIQGEELQKANMDLIIPFLNSERVLLRCLAIETLGQLSQAVGEPQFVAGNATLCSDKLGSNRDERSKTGFVLSLGSLHKHVGSLGSGQHLNRSIQDILSLTREGMPPTVQAWAILSLSLIATNGGGMFQGYVEPSLGLALKLLMNTAPTNVEVILCVGKLVSALITSVGPELQIGTMDGIRSSFLVASAMMFDHPDPQVKAEALACWQQLHLFAPRFVQLDKLVTNICNLLYNSHLVLRKAAVSVLRQLLQREVKEVREHAQALIPVGMMNHSKIEQCPLPETGLEGALFEMLDVETDKELRQHIKESLNFLVQATSGELLSHWLSMCKDILASSDTTRSTLVIDTVQKEKEEDTGDDEDTFQVSSGLPDKSREKVSPRWPTRIFAFDIVQKLMGVCDFERAHLDFALAKELQTSTAGKPDYLVLHLPDLVKMSFIGATSDNTNLRLAGLACLQDVINRFATVPDPSFPGDVILKQFQAQVGAALRPAFGSDTPSHVTAAACQVCSTWIGSGVAKDLNDLRRVHQLLTDSLDKCKKVSMSSQLYNESTVTLEKLAILKAWAEVYIGAVKEQEEKAKQTPENNEDDEFCEESLLNLVNPQLDELVGRWMSVLRDSALLSLPVEFANQLPVKGGTFYTPDSAESCKDYYRLSWPPILLATAIWLNRNDFEIPPVPAPVDSDRKEEHSKIWLGESKEIRLALLLGMCSEALCNSRNYTDSDKTIQLCLNTLKNLIECKWAQLELMKDVRIAVELMNILHRQVLTRDNLQTQRLCADVVLAILSAAMTAISVVNEEDVMNGNIDGKTAVYKGYPGGEGINGFDSNSSLSFATLEIALCLLVRQIPQINSALMKSKSSAPLHFRKYTRLSSEGCELVKLGIRLLIQIPKLCSSDGAIVVLPTVYYLVLGVLRESSRIDVDNNGDHSTGHVTAGAASAMVALKELASQPPSEPGTFESWSSVVRSSLLSLLNMVEGESRVDKAVVMLAATVMTTSLPANFAVGAPLFHKLCRLLKNCLNHSSPAIQHKALQSLSSIFLRKEIAAPYVKELGPIVFDKIRPYVLPESEAKSPTIETDLPLLKDISEAEAMIIQETVKTIESILKLTSNSEKELLFVNLLVRCLGRLLCNDPTNELVILPPHTRRLHDFAFQRINAIAPVHPEAFKTIVQACPAIKQRIEKAAQLVSRSSQMNQIFVQQQKLSTIQQQNQTEKKPTIELKMDFASNFAAN</sequence>
<evidence type="ECO:0000313" key="1">
    <source>
        <dbReference type="Proteomes" id="UP000887576"/>
    </source>
</evidence>
<dbReference type="WBParaSite" id="JU765_v2.g13387.t1">
    <property type="protein sequence ID" value="JU765_v2.g13387.t1"/>
    <property type="gene ID" value="JU765_v2.g13387"/>
</dbReference>
<organism evidence="1 2">
    <name type="scientific">Panagrolaimus sp. JU765</name>
    <dbReference type="NCBI Taxonomy" id="591449"/>
    <lineage>
        <taxon>Eukaryota</taxon>
        <taxon>Metazoa</taxon>
        <taxon>Ecdysozoa</taxon>
        <taxon>Nematoda</taxon>
        <taxon>Chromadorea</taxon>
        <taxon>Rhabditida</taxon>
        <taxon>Tylenchina</taxon>
        <taxon>Panagrolaimomorpha</taxon>
        <taxon>Panagrolaimoidea</taxon>
        <taxon>Panagrolaimidae</taxon>
        <taxon>Panagrolaimus</taxon>
    </lineage>
</organism>
<proteinExistence type="predicted"/>